<proteinExistence type="predicted"/>
<sequence>MNNTIDWMSTADAADYLGVQSRTLYRFIDEGRLPAYRFGRVIRLKRDDVDLFVQSCRIEPGTLIDTSSIASTTA</sequence>
<dbReference type="InterPro" id="IPR041657">
    <property type="entry name" value="HTH_17"/>
</dbReference>
<dbReference type="InterPro" id="IPR009061">
    <property type="entry name" value="DNA-bd_dom_put_sf"/>
</dbReference>
<evidence type="ECO:0000313" key="2">
    <source>
        <dbReference type="EMBL" id="CAB4546782.1"/>
    </source>
</evidence>
<feature type="domain" description="Helix-turn-helix" evidence="1">
    <location>
        <begin position="7"/>
        <end position="57"/>
    </location>
</feature>
<evidence type="ECO:0000259" key="1">
    <source>
        <dbReference type="Pfam" id="PF12728"/>
    </source>
</evidence>
<dbReference type="EMBL" id="CAEZSU010000045">
    <property type="protein sequence ID" value="CAB4546782.1"/>
    <property type="molecule type" value="Genomic_DNA"/>
</dbReference>
<protein>
    <submittedName>
        <fullName evidence="2">Unannotated protein</fullName>
    </submittedName>
</protein>
<reference evidence="2" key="1">
    <citation type="submission" date="2020-05" db="EMBL/GenBank/DDBJ databases">
        <authorList>
            <person name="Chiriac C."/>
            <person name="Salcher M."/>
            <person name="Ghai R."/>
            <person name="Kavagutti S V."/>
        </authorList>
    </citation>
    <scope>NUCLEOTIDE SEQUENCE</scope>
</reference>
<dbReference type="EMBL" id="CAEZVV010000220">
    <property type="protein sequence ID" value="CAB4661735.1"/>
    <property type="molecule type" value="Genomic_DNA"/>
</dbReference>
<accession>A0A6J6C663</accession>
<dbReference type="GO" id="GO:0003677">
    <property type="term" value="F:DNA binding"/>
    <property type="evidence" value="ECO:0007669"/>
    <property type="project" value="InterPro"/>
</dbReference>
<dbReference type="EMBL" id="CAEZXE010000201">
    <property type="protein sequence ID" value="CAB4693460.1"/>
    <property type="molecule type" value="Genomic_DNA"/>
</dbReference>
<gene>
    <name evidence="2" type="ORF">UFOPK1495_00565</name>
    <name evidence="3" type="ORF">UFOPK1603_00364</name>
    <name evidence="4" type="ORF">UFOPK2143_01893</name>
    <name evidence="5" type="ORF">UFOPK2350_01700</name>
</gene>
<dbReference type="EMBL" id="CAEZTG010000021">
    <property type="protein sequence ID" value="CAB4558371.1"/>
    <property type="molecule type" value="Genomic_DNA"/>
</dbReference>
<evidence type="ECO:0000313" key="5">
    <source>
        <dbReference type="EMBL" id="CAB4693460.1"/>
    </source>
</evidence>
<dbReference type="AlphaFoldDB" id="A0A6J6C663"/>
<dbReference type="NCBIfam" id="TIGR01764">
    <property type="entry name" value="excise"/>
    <property type="match status" value="1"/>
</dbReference>
<dbReference type="SUPFAM" id="SSF46955">
    <property type="entry name" value="Putative DNA-binding domain"/>
    <property type="match status" value="1"/>
</dbReference>
<name>A0A6J6C663_9ZZZZ</name>
<dbReference type="Pfam" id="PF12728">
    <property type="entry name" value="HTH_17"/>
    <property type="match status" value="1"/>
</dbReference>
<evidence type="ECO:0000313" key="4">
    <source>
        <dbReference type="EMBL" id="CAB4661735.1"/>
    </source>
</evidence>
<evidence type="ECO:0000313" key="3">
    <source>
        <dbReference type="EMBL" id="CAB4558371.1"/>
    </source>
</evidence>
<organism evidence="2">
    <name type="scientific">freshwater metagenome</name>
    <dbReference type="NCBI Taxonomy" id="449393"/>
    <lineage>
        <taxon>unclassified sequences</taxon>
        <taxon>metagenomes</taxon>
        <taxon>ecological metagenomes</taxon>
    </lineage>
</organism>
<dbReference type="InterPro" id="IPR010093">
    <property type="entry name" value="SinI_DNA-bd"/>
</dbReference>